<organism evidence="2 3">
    <name type="scientific">Bhargavaea cecembensis</name>
    <dbReference type="NCBI Taxonomy" id="394098"/>
    <lineage>
        <taxon>Bacteria</taxon>
        <taxon>Bacillati</taxon>
        <taxon>Bacillota</taxon>
        <taxon>Bacilli</taxon>
        <taxon>Bacillales</taxon>
        <taxon>Caryophanaceae</taxon>
        <taxon>Bhargavaea</taxon>
    </lineage>
</organism>
<keyword evidence="1" id="KW-0472">Membrane</keyword>
<dbReference type="PANTHER" id="PTHR39164:SF1">
    <property type="entry name" value="PROTEIN CCDC"/>
    <property type="match status" value="1"/>
</dbReference>
<dbReference type="InterPro" id="IPR031306">
    <property type="entry name" value="CcdC"/>
</dbReference>
<dbReference type="Pfam" id="PF07301">
    <property type="entry name" value="DUF1453"/>
    <property type="match status" value="1"/>
</dbReference>
<dbReference type="PANTHER" id="PTHR39164">
    <property type="entry name" value="PROTEIN CCDC"/>
    <property type="match status" value="1"/>
</dbReference>
<evidence type="ECO:0000313" key="3">
    <source>
        <dbReference type="Proteomes" id="UP000076490"/>
    </source>
</evidence>
<evidence type="ECO:0000313" key="2">
    <source>
        <dbReference type="EMBL" id="KZE40183.1"/>
    </source>
</evidence>
<feature type="transmembrane region" description="Helical" evidence="1">
    <location>
        <begin position="71"/>
        <end position="90"/>
    </location>
</feature>
<sequence>MNDFINRIFTEIPAPILIIGSTVIFAMAGLGAVIMRSRASKRPASARKIILPPVMMSTGALMFLFEPFRVTWPHVFEALAVGILFSILLIRTSRFEESGGEIYLKPSKAFIFILAGLLVLRVVGKLILSSTIDVGELAGMFFLLAFGMIVPWRIAMYLKYRKLQSRLGAAA</sequence>
<reference evidence="2 3" key="1">
    <citation type="submission" date="2016-01" db="EMBL/GenBank/DDBJ databases">
        <title>Whole genome sequencing of Bhargavaea cecembensis T14.</title>
        <authorList>
            <person name="Hong K.W."/>
        </authorList>
    </citation>
    <scope>NUCLEOTIDE SEQUENCE [LARGE SCALE GENOMIC DNA]</scope>
    <source>
        <strain evidence="2 3">T14</strain>
    </source>
</reference>
<dbReference type="AlphaFoldDB" id="A0A161SPH2"/>
<proteinExistence type="predicted"/>
<dbReference type="EMBL" id="LQNT01000001">
    <property type="protein sequence ID" value="KZE40183.1"/>
    <property type="molecule type" value="Genomic_DNA"/>
</dbReference>
<evidence type="ECO:0008006" key="4">
    <source>
        <dbReference type="Google" id="ProtNLM"/>
    </source>
</evidence>
<dbReference type="OrthoDB" id="120091at2"/>
<protein>
    <recommendedName>
        <fullName evidence="4">Cytochrome c biogenesis protein CcdC</fullName>
    </recommendedName>
</protein>
<evidence type="ECO:0000256" key="1">
    <source>
        <dbReference type="SAM" id="Phobius"/>
    </source>
</evidence>
<feature type="transmembrane region" description="Helical" evidence="1">
    <location>
        <begin position="12"/>
        <end position="34"/>
    </location>
</feature>
<comment type="caution">
    <text evidence="2">The sequence shown here is derived from an EMBL/GenBank/DDBJ whole genome shotgun (WGS) entry which is preliminary data.</text>
</comment>
<keyword evidence="1" id="KW-1133">Transmembrane helix</keyword>
<keyword evidence="1" id="KW-0812">Transmembrane</keyword>
<dbReference type="Proteomes" id="UP000076490">
    <property type="component" value="Unassembled WGS sequence"/>
</dbReference>
<accession>A0A161SPH2</accession>
<gene>
    <name evidence="2" type="ORF">AV656_02630</name>
</gene>
<feature type="transmembrane region" description="Helical" evidence="1">
    <location>
        <begin position="110"/>
        <end position="132"/>
    </location>
</feature>
<feature type="transmembrane region" description="Helical" evidence="1">
    <location>
        <begin position="138"/>
        <end position="158"/>
    </location>
</feature>
<dbReference type="PIRSF" id="PIRSF021441">
    <property type="entry name" value="DUF1453"/>
    <property type="match status" value="1"/>
</dbReference>
<dbReference type="InterPro" id="IPR058247">
    <property type="entry name" value="DUF1453"/>
</dbReference>
<dbReference type="RefSeq" id="WP_063178529.1">
    <property type="nucleotide sequence ID" value="NZ_LQNT01000001.1"/>
</dbReference>
<name>A0A161SPH2_9BACL</name>